<sequence>MTSRSYVVEEQNRLNNYAIEPKMYVDQNPGFGFTEYAEKLNGRLAMIGFVALIAIEVFTGHGAIAWLTIL</sequence>
<evidence type="ECO:0000256" key="1">
    <source>
        <dbReference type="SAM" id="Phobius"/>
    </source>
</evidence>
<evidence type="ECO:0000313" key="2">
    <source>
        <dbReference type="EMBL" id="NEU75693.1"/>
    </source>
</evidence>
<reference evidence="2 3" key="1">
    <citation type="journal article" date="2015" name="Genome Announc.">
        <title>Draft Genome Sequence of Cyanobacterium Hassallia byssoidea Strain VB512170, Isolated from Monuments in India.</title>
        <authorList>
            <person name="Singh D."/>
            <person name="Chandrababunaidu M.M."/>
            <person name="Panda A."/>
            <person name="Sen D."/>
            <person name="Bhattacharyya S."/>
            <person name="Adhikary S.P."/>
            <person name="Tripathy S."/>
        </authorList>
    </citation>
    <scope>NUCLEOTIDE SEQUENCE [LARGE SCALE GENOMIC DNA]</scope>
    <source>
        <strain evidence="2 3">VB512170</strain>
    </source>
</reference>
<keyword evidence="1" id="KW-0812">Transmembrane</keyword>
<dbReference type="Proteomes" id="UP000031549">
    <property type="component" value="Unassembled WGS sequence"/>
</dbReference>
<dbReference type="SUPFAM" id="SSF103511">
    <property type="entry name" value="Chlorophyll a-b binding protein"/>
    <property type="match status" value="1"/>
</dbReference>
<gene>
    <name evidence="2" type="ORF">PI95_024815</name>
</gene>
<name>A0A846HF23_9CYAN</name>
<dbReference type="AlphaFoldDB" id="A0A846HF23"/>
<keyword evidence="1" id="KW-1133">Transmembrane helix</keyword>
<organism evidence="2 3">
    <name type="scientific">Hassallia byssoidea VB512170</name>
    <dbReference type="NCBI Taxonomy" id="1304833"/>
    <lineage>
        <taxon>Bacteria</taxon>
        <taxon>Bacillati</taxon>
        <taxon>Cyanobacteriota</taxon>
        <taxon>Cyanophyceae</taxon>
        <taxon>Nostocales</taxon>
        <taxon>Tolypothrichaceae</taxon>
        <taxon>Hassallia</taxon>
    </lineage>
</organism>
<evidence type="ECO:0000313" key="3">
    <source>
        <dbReference type="Proteomes" id="UP000031549"/>
    </source>
</evidence>
<proteinExistence type="predicted"/>
<dbReference type="RefSeq" id="WP_029632563.1">
    <property type="nucleotide sequence ID" value="NZ_JTCM02000078.1"/>
</dbReference>
<dbReference type="Gene3D" id="1.10.3460.10">
    <property type="entry name" value="Chlorophyll a/b binding protein domain"/>
    <property type="match status" value="1"/>
</dbReference>
<protein>
    <submittedName>
        <fullName evidence="2">High light inducible protein</fullName>
    </submittedName>
</protein>
<feature type="transmembrane region" description="Helical" evidence="1">
    <location>
        <begin position="44"/>
        <end position="69"/>
    </location>
</feature>
<accession>A0A846HF23</accession>
<dbReference type="EMBL" id="JTCM02000078">
    <property type="protein sequence ID" value="NEU75693.1"/>
    <property type="molecule type" value="Genomic_DNA"/>
</dbReference>
<keyword evidence="3" id="KW-1185">Reference proteome</keyword>
<keyword evidence="1" id="KW-0472">Membrane</keyword>
<comment type="caution">
    <text evidence="2">The sequence shown here is derived from an EMBL/GenBank/DDBJ whole genome shotgun (WGS) entry which is preliminary data.</text>
</comment>